<keyword evidence="4" id="KW-1185">Reference proteome</keyword>
<dbReference type="InterPro" id="IPR003331">
    <property type="entry name" value="UDP_GlcNAc_Epimerase_2_dom"/>
</dbReference>
<evidence type="ECO:0000313" key="4">
    <source>
        <dbReference type="Proteomes" id="UP000291483"/>
    </source>
</evidence>
<accession>A0A4Q8APL0</accession>
<keyword evidence="1" id="KW-0413">Isomerase</keyword>
<dbReference type="CDD" id="cd03786">
    <property type="entry name" value="GTB_UDP-GlcNAc_2-Epimerase"/>
    <property type="match status" value="1"/>
</dbReference>
<dbReference type="PANTHER" id="PTHR43174:SF1">
    <property type="entry name" value="UDP-N-ACETYLGLUCOSAMINE 2-EPIMERASE"/>
    <property type="match status" value="1"/>
</dbReference>
<dbReference type="Proteomes" id="UP000291483">
    <property type="component" value="Unassembled WGS sequence"/>
</dbReference>
<reference evidence="3 4" key="1">
    <citation type="submission" date="2019-02" db="EMBL/GenBank/DDBJ databases">
        <title>Sequencing the genomes of 1000 actinobacteria strains.</title>
        <authorList>
            <person name="Klenk H.-P."/>
        </authorList>
    </citation>
    <scope>NUCLEOTIDE SEQUENCE [LARGE SCALE GENOMIC DNA]</scope>
    <source>
        <strain evidence="3 4">DSM 18319</strain>
    </source>
</reference>
<feature type="domain" description="UDP-N-acetylglucosamine 2-epimerase" evidence="2">
    <location>
        <begin position="23"/>
        <end position="342"/>
    </location>
</feature>
<comment type="similarity">
    <text evidence="1">Belongs to the UDP-N-acetylglucosamine 2-epimerase family.</text>
</comment>
<dbReference type="Gene3D" id="3.40.50.2000">
    <property type="entry name" value="Glycogen Phosphorylase B"/>
    <property type="match status" value="2"/>
</dbReference>
<dbReference type="SUPFAM" id="SSF53756">
    <property type="entry name" value="UDP-Glycosyltransferase/glycogen phosphorylase"/>
    <property type="match status" value="1"/>
</dbReference>
<proteinExistence type="inferred from homology"/>
<dbReference type="AlphaFoldDB" id="A0A4Q8APL0"/>
<evidence type="ECO:0000259" key="2">
    <source>
        <dbReference type="Pfam" id="PF02350"/>
    </source>
</evidence>
<sequence>MIVGTRPEIIKLAPVIAALGNRARVIHTGQHYDRNLAGAFFEELGIGEPDVVLGAGARVGRSAQIGIMMMELATEFERRRPAAVIVQGDTNTVSAGAQAANYAGIPVIHVEAGLRSFDRGMPEEINRLVVAALADVHCAATEDNADALRAEGVRPAAVIVTGNTIVEGTQAALERATAIDIPAGAFALATIHRPENTDSERALRRVLSDLGAVSIPVVLVLHPRTRAAVVRHGLESLLAPLTVLEPVGHPEILALASSAELLISDSGGFQEECTVLKKPLLVVRRSTERPESIAAGFASLITPAMNLAAAVNDALDGRRRRHLESTASPYGDGLASARIAQIAISIADGVSVTDAISGAARIS</sequence>
<name>A0A4Q8APL0_9MICO</name>
<dbReference type="Pfam" id="PF02350">
    <property type="entry name" value="Epimerase_2"/>
    <property type="match status" value="1"/>
</dbReference>
<dbReference type="GO" id="GO:0016853">
    <property type="term" value="F:isomerase activity"/>
    <property type="evidence" value="ECO:0007669"/>
    <property type="project" value="UniProtKB-KW"/>
</dbReference>
<gene>
    <name evidence="3" type="ORF">EV379_2248</name>
</gene>
<evidence type="ECO:0000313" key="3">
    <source>
        <dbReference type="EMBL" id="RZU65909.1"/>
    </source>
</evidence>
<protein>
    <submittedName>
        <fullName evidence="3">UDP-N-acetylglucosamine 2-epimerase (Non-hydrolysing)</fullName>
    </submittedName>
</protein>
<dbReference type="EMBL" id="SHLC01000001">
    <property type="protein sequence ID" value="RZU65909.1"/>
    <property type="molecule type" value="Genomic_DNA"/>
</dbReference>
<organism evidence="3 4">
    <name type="scientific">Microterricola gilva</name>
    <dbReference type="NCBI Taxonomy" id="393267"/>
    <lineage>
        <taxon>Bacteria</taxon>
        <taxon>Bacillati</taxon>
        <taxon>Actinomycetota</taxon>
        <taxon>Actinomycetes</taxon>
        <taxon>Micrococcales</taxon>
        <taxon>Microbacteriaceae</taxon>
        <taxon>Microterricola</taxon>
    </lineage>
</organism>
<dbReference type="RefSeq" id="WP_242616339.1">
    <property type="nucleotide sequence ID" value="NZ_SHLC01000001.1"/>
</dbReference>
<comment type="caution">
    <text evidence="3">The sequence shown here is derived from an EMBL/GenBank/DDBJ whole genome shotgun (WGS) entry which is preliminary data.</text>
</comment>
<evidence type="ECO:0000256" key="1">
    <source>
        <dbReference type="RuleBase" id="RU003513"/>
    </source>
</evidence>
<dbReference type="PANTHER" id="PTHR43174">
    <property type="entry name" value="UDP-N-ACETYLGLUCOSAMINE 2-EPIMERASE"/>
    <property type="match status" value="1"/>
</dbReference>
<dbReference type="NCBIfam" id="TIGR00236">
    <property type="entry name" value="wecB"/>
    <property type="match status" value="1"/>
</dbReference>
<dbReference type="InterPro" id="IPR029767">
    <property type="entry name" value="WecB-like"/>
</dbReference>